<evidence type="ECO:0008006" key="3">
    <source>
        <dbReference type="Google" id="ProtNLM"/>
    </source>
</evidence>
<dbReference type="Pfam" id="PF14054">
    <property type="entry name" value="DUF4249"/>
    <property type="match status" value="1"/>
</dbReference>
<dbReference type="InterPro" id="IPR025345">
    <property type="entry name" value="DUF4249"/>
</dbReference>
<evidence type="ECO:0000313" key="1">
    <source>
        <dbReference type="EMBL" id="SFN64841.1"/>
    </source>
</evidence>
<dbReference type="RefSeq" id="WP_167375311.1">
    <property type="nucleotide sequence ID" value="NZ_FOVD01000006.1"/>
</dbReference>
<sequence length="263" mass="28709">MKNIKIFIVASLAWCMLSCGEDTVVDIPTHDESGKIVIEGNATDDGNPCNVRITKSIKISDTKSKYISIANAVVVIRDNKGNSETLRYIDGLYKTVNFQTLNGNIYTLTVNVDGQTYNATSRMPEYVELDDVIQTTYFNGLGNVIGVVPIFTDPETSGNRYLFKTYVNNHKAEITVLDDNGENGSVNTIPVSTKPDPVKNDKVVIEMQSIDSPVYDYFKALSNVSVQSGGGIVTPSNPPSNFDNGALGYFSAHTTVTETIIIK</sequence>
<dbReference type="EMBL" id="FOVD01000006">
    <property type="protein sequence ID" value="SFN64841.1"/>
    <property type="molecule type" value="Genomic_DNA"/>
</dbReference>
<reference evidence="2" key="1">
    <citation type="submission" date="2016-10" db="EMBL/GenBank/DDBJ databases">
        <authorList>
            <person name="Varghese N."/>
            <person name="Submissions S."/>
        </authorList>
    </citation>
    <scope>NUCLEOTIDE SEQUENCE [LARGE SCALE GENOMIC DNA]</scope>
    <source>
        <strain evidence="2">DSM 25575</strain>
    </source>
</reference>
<organism evidence="1 2">
    <name type="scientific">Chryseobacterium oleae</name>
    <dbReference type="NCBI Taxonomy" id="491207"/>
    <lineage>
        <taxon>Bacteria</taxon>
        <taxon>Pseudomonadati</taxon>
        <taxon>Bacteroidota</taxon>
        <taxon>Flavobacteriia</taxon>
        <taxon>Flavobacteriales</taxon>
        <taxon>Weeksellaceae</taxon>
        <taxon>Chryseobacterium group</taxon>
        <taxon>Chryseobacterium</taxon>
    </lineage>
</organism>
<gene>
    <name evidence="1" type="ORF">SAMN05421594_3637</name>
</gene>
<keyword evidence="2" id="KW-1185">Reference proteome</keyword>
<accession>A0A1I5AQW9</accession>
<name>A0A1I5AQW9_CHROL</name>
<protein>
    <recommendedName>
        <fullName evidence="3">DUF4249 domain-containing protein</fullName>
    </recommendedName>
</protein>
<evidence type="ECO:0000313" key="2">
    <source>
        <dbReference type="Proteomes" id="UP000198769"/>
    </source>
</evidence>
<dbReference type="AlphaFoldDB" id="A0A1I5AQW9"/>
<dbReference type="Proteomes" id="UP000198769">
    <property type="component" value="Unassembled WGS sequence"/>
</dbReference>
<proteinExistence type="predicted"/>